<evidence type="ECO:0000256" key="1">
    <source>
        <dbReference type="ARBA" id="ARBA00009861"/>
    </source>
</evidence>
<dbReference type="RefSeq" id="XP_009790148.1">
    <property type="nucleotide sequence ID" value="XM_009791846.1"/>
</dbReference>
<dbReference type="PANTHER" id="PTHR31623:SF60">
    <property type="entry name" value="VINORINE SYNTHASE-LIKE"/>
    <property type="match status" value="1"/>
</dbReference>
<evidence type="ECO:0000313" key="5">
    <source>
        <dbReference type="RefSeq" id="XP_009790148.1"/>
    </source>
</evidence>
<dbReference type="GeneID" id="104237663"/>
<accession>A0A1U7XGZ8</accession>
<comment type="similarity">
    <text evidence="1">Belongs to the plant acyltransferase family.</text>
</comment>
<dbReference type="OrthoDB" id="1932220at2759"/>
<dbReference type="Pfam" id="PF02458">
    <property type="entry name" value="Transferase"/>
    <property type="match status" value="1"/>
</dbReference>
<proteinExistence type="inferred from homology"/>
<keyword evidence="2" id="KW-0808">Transferase</keyword>
<reference evidence="4" key="1">
    <citation type="journal article" date="2013" name="Genome Biol.">
        <title>Reference genomes and transcriptomes of Nicotiana sylvestris and Nicotiana tomentosiformis.</title>
        <authorList>
            <person name="Sierro N."/>
            <person name="Battey J.N."/>
            <person name="Ouadi S."/>
            <person name="Bovet L."/>
            <person name="Goepfert S."/>
            <person name="Bakaher N."/>
            <person name="Peitsch M.C."/>
            <person name="Ivanov N.V."/>
        </authorList>
    </citation>
    <scope>NUCLEOTIDE SEQUENCE [LARGE SCALE GENOMIC DNA]</scope>
</reference>
<dbReference type="InterPro" id="IPR023213">
    <property type="entry name" value="CAT-like_dom_sf"/>
</dbReference>
<dbReference type="KEGG" id="nsy:104237663"/>
<dbReference type="GO" id="GO:0016746">
    <property type="term" value="F:acyltransferase activity"/>
    <property type="evidence" value="ECO:0007669"/>
    <property type="project" value="UniProtKB-KW"/>
</dbReference>
<dbReference type="Proteomes" id="UP000189701">
    <property type="component" value="Unplaced"/>
</dbReference>
<name>A0A1U7XGZ8_NICSY</name>
<dbReference type="STRING" id="4096.A0A1U7XGZ8"/>
<evidence type="ECO:0000313" key="4">
    <source>
        <dbReference type="Proteomes" id="UP000189701"/>
    </source>
</evidence>
<sequence>METIILSKQKVKPSKPTPPHLKNHKLCFLDQVQPPVRIKTILFYENTTPAQNQNNLKNALSETLTLFYPLAGELKEGSTFVDCNDTGVVYVEAQAKTCLSYFLENPDLSQLKKLMIDVECHFVSFQVTRFECGGMAIGASMFHLVSDANTMSAFLNTWANIARERIMPLASLDFTSSSLLFPPQNHLPQELSAFLKTLFFKEGDQFLQRRFVFDSKAIAAIKLKGGSSSTVPKPTRVEALTALIWKHMMLASKAVKGSSSPSCMLNHAVNLRPRLHPPLPNASGNVVWFATTFYESEITSDNIDLSHLVGLVREVFETFSNGENLKELEGDASFTYLVNLATDTINSFGKVDNYMFTSWCRFGLDEVDFGWGKPIWVAPLLDPTCSLGHVQIVILVESGRSSDGIEAWILRNKEEILELENDEEFLQYASPNPSICIP</sequence>
<protein>
    <submittedName>
        <fullName evidence="5">Vinorine synthase-like</fullName>
    </submittedName>
</protein>
<keyword evidence="4" id="KW-1185">Reference proteome</keyword>
<evidence type="ECO:0000256" key="2">
    <source>
        <dbReference type="ARBA" id="ARBA00022679"/>
    </source>
</evidence>
<dbReference type="AlphaFoldDB" id="A0A1U7XGZ8"/>
<keyword evidence="3" id="KW-0012">Acyltransferase</keyword>
<reference evidence="5" key="2">
    <citation type="submission" date="2025-08" db="UniProtKB">
        <authorList>
            <consortium name="RefSeq"/>
        </authorList>
    </citation>
    <scope>IDENTIFICATION</scope>
    <source>
        <tissue evidence="5">Leaf</tissue>
    </source>
</reference>
<dbReference type="eggNOG" id="ENOG502R6W8">
    <property type="taxonomic scope" value="Eukaryota"/>
</dbReference>
<evidence type="ECO:0000256" key="3">
    <source>
        <dbReference type="ARBA" id="ARBA00023315"/>
    </source>
</evidence>
<organism evidence="4 5">
    <name type="scientific">Nicotiana sylvestris</name>
    <name type="common">Wood tobacco</name>
    <name type="synonym">South American tobacco</name>
    <dbReference type="NCBI Taxonomy" id="4096"/>
    <lineage>
        <taxon>Eukaryota</taxon>
        <taxon>Viridiplantae</taxon>
        <taxon>Streptophyta</taxon>
        <taxon>Embryophyta</taxon>
        <taxon>Tracheophyta</taxon>
        <taxon>Spermatophyta</taxon>
        <taxon>Magnoliopsida</taxon>
        <taxon>eudicotyledons</taxon>
        <taxon>Gunneridae</taxon>
        <taxon>Pentapetalae</taxon>
        <taxon>asterids</taxon>
        <taxon>lamiids</taxon>
        <taxon>Solanales</taxon>
        <taxon>Solanaceae</taxon>
        <taxon>Nicotianoideae</taxon>
        <taxon>Nicotianeae</taxon>
        <taxon>Nicotiana</taxon>
    </lineage>
</organism>
<dbReference type="Gene3D" id="3.30.559.10">
    <property type="entry name" value="Chloramphenicol acetyltransferase-like domain"/>
    <property type="match status" value="2"/>
</dbReference>
<dbReference type="PANTHER" id="PTHR31623">
    <property type="entry name" value="F21J9.9"/>
    <property type="match status" value="1"/>
</dbReference>
<gene>
    <name evidence="5" type="primary">LOC104237663</name>
</gene>